<reference evidence="1 2" key="1">
    <citation type="submission" date="2013-11" db="EMBL/GenBank/DDBJ databases">
        <title>The Genome Sequence of Phytophthora parasitica P1976.</title>
        <authorList>
            <consortium name="The Broad Institute Genomics Platform"/>
            <person name="Russ C."/>
            <person name="Tyler B."/>
            <person name="Panabieres F."/>
            <person name="Shan W."/>
            <person name="Tripathy S."/>
            <person name="Grunwald N."/>
            <person name="Machado M."/>
            <person name="Johnson C.S."/>
            <person name="Walker B."/>
            <person name="Young S."/>
            <person name="Zeng Q."/>
            <person name="Gargeya S."/>
            <person name="Fitzgerald M."/>
            <person name="Haas B."/>
            <person name="Abouelleil A."/>
            <person name="Allen A.W."/>
            <person name="Alvarado L."/>
            <person name="Arachchi H.M."/>
            <person name="Berlin A.M."/>
            <person name="Chapman S.B."/>
            <person name="Gainer-Dewar J."/>
            <person name="Goldberg J."/>
            <person name="Griggs A."/>
            <person name="Gujja S."/>
            <person name="Hansen M."/>
            <person name="Howarth C."/>
            <person name="Imamovic A."/>
            <person name="Ireland A."/>
            <person name="Larimer J."/>
            <person name="McCowan C."/>
            <person name="Murphy C."/>
            <person name="Pearson M."/>
            <person name="Poon T.W."/>
            <person name="Priest M."/>
            <person name="Roberts A."/>
            <person name="Saif S."/>
            <person name="Shea T."/>
            <person name="Sisk P."/>
            <person name="Sykes S."/>
            <person name="Wortman J."/>
            <person name="Nusbaum C."/>
            <person name="Birren B."/>
        </authorList>
    </citation>
    <scope>NUCLEOTIDE SEQUENCE [LARGE SCALE GENOMIC DNA]</scope>
    <source>
        <strain evidence="1 2">P1976</strain>
    </source>
</reference>
<comment type="caution">
    <text evidence="1">The sequence shown here is derived from an EMBL/GenBank/DDBJ whole genome shotgun (WGS) entry which is preliminary data.</text>
</comment>
<evidence type="ECO:0000313" key="1">
    <source>
        <dbReference type="EMBL" id="ETO66103.1"/>
    </source>
</evidence>
<evidence type="ECO:0000313" key="2">
    <source>
        <dbReference type="Proteomes" id="UP000028582"/>
    </source>
</evidence>
<accession>A0A080ZHJ2</accession>
<name>A0A080ZHJ2_PHYNI</name>
<dbReference type="Proteomes" id="UP000028582">
    <property type="component" value="Unassembled WGS sequence"/>
</dbReference>
<organism evidence="1 2">
    <name type="scientific">Phytophthora nicotianae P1976</name>
    <dbReference type="NCBI Taxonomy" id="1317066"/>
    <lineage>
        <taxon>Eukaryota</taxon>
        <taxon>Sar</taxon>
        <taxon>Stramenopiles</taxon>
        <taxon>Oomycota</taxon>
        <taxon>Peronosporomycetes</taxon>
        <taxon>Peronosporales</taxon>
        <taxon>Peronosporaceae</taxon>
        <taxon>Phytophthora</taxon>
    </lineage>
</organism>
<protein>
    <submittedName>
        <fullName evidence="1">Uncharacterized protein</fullName>
    </submittedName>
</protein>
<proteinExistence type="predicted"/>
<gene>
    <name evidence="1" type="ORF">F444_16649</name>
</gene>
<dbReference type="EMBL" id="ANJA01003094">
    <property type="protein sequence ID" value="ETO66103.1"/>
    <property type="molecule type" value="Genomic_DNA"/>
</dbReference>
<sequence length="56" mass="6411">MSQERRVSVVQFGRVKAVKVAVTEHVWVKTAQTALKLHQSIVLFRLVRNHRASDQA</sequence>
<dbReference type="AlphaFoldDB" id="A0A080ZHJ2"/>